<feature type="compositionally biased region" description="Polar residues" evidence="1">
    <location>
        <begin position="1261"/>
        <end position="1275"/>
    </location>
</feature>
<feature type="compositionally biased region" description="Polar residues" evidence="1">
    <location>
        <begin position="1546"/>
        <end position="1557"/>
    </location>
</feature>
<name>A0A9P3HCP2_9FUNG</name>
<feature type="compositionally biased region" description="Basic and acidic residues" evidence="1">
    <location>
        <begin position="1385"/>
        <end position="1403"/>
    </location>
</feature>
<reference evidence="3" key="2">
    <citation type="journal article" date="2022" name="Microbiol. Resour. Announc.">
        <title>Whole-Genome Sequence of Entomortierella parvispora E1425, a Mucoromycotan Fungus Associated with Burkholderiaceae-Related Endosymbiotic Bacteria.</title>
        <authorList>
            <person name="Herlambang A."/>
            <person name="Guo Y."/>
            <person name="Takashima Y."/>
            <person name="Narisawa K."/>
            <person name="Ohta H."/>
            <person name="Nishizawa T."/>
        </authorList>
    </citation>
    <scope>NUCLEOTIDE SEQUENCE</scope>
    <source>
        <strain evidence="3">E1425</strain>
    </source>
</reference>
<feature type="region of interest" description="Disordered" evidence="1">
    <location>
        <begin position="773"/>
        <end position="802"/>
    </location>
</feature>
<feature type="compositionally biased region" description="Low complexity" evidence="1">
    <location>
        <begin position="173"/>
        <end position="186"/>
    </location>
</feature>
<reference evidence="3" key="1">
    <citation type="submission" date="2021-11" db="EMBL/GenBank/DDBJ databases">
        <authorList>
            <person name="Herlambang A."/>
            <person name="Guo Y."/>
            <person name="Takashima Y."/>
            <person name="Nishizawa T."/>
        </authorList>
    </citation>
    <scope>NUCLEOTIDE SEQUENCE</scope>
    <source>
        <strain evidence="3">E1425</strain>
    </source>
</reference>
<feature type="compositionally biased region" description="Polar residues" evidence="1">
    <location>
        <begin position="241"/>
        <end position="250"/>
    </location>
</feature>
<dbReference type="PANTHER" id="PTHR37283">
    <property type="entry name" value="PH DOMAIN-CONTAINING PROTEIN YHR131C"/>
    <property type="match status" value="1"/>
</dbReference>
<gene>
    <name evidence="3" type="ORF">EMPS_06642</name>
</gene>
<feature type="region of interest" description="Disordered" evidence="1">
    <location>
        <begin position="1176"/>
        <end position="1276"/>
    </location>
</feature>
<dbReference type="Gene3D" id="2.30.29.30">
    <property type="entry name" value="Pleckstrin-homology domain (PH domain)/Phosphotyrosine-binding domain (PTB)"/>
    <property type="match status" value="1"/>
</dbReference>
<feature type="region of interest" description="Disordered" evidence="1">
    <location>
        <begin position="159"/>
        <end position="201"/>
    </location>
</feature>
<feature type="compositionally biased region" description="Polar residues" evidence="1">
    <location>
        <begin position="462"/>
        <end position="492"/>
    </location>
</feature>
<keyword evidence="4" id="KW-1185">Reference proteome</keyword>
<feature type="region of interest" description="Disordered" evidence="1">
    <location>
        <begin position="890"/>
        <end position="909"/>
    </location>
</feature>
<accession>A0A9P3HCP2</accession>
<feature type="compositionally biased region" description="Low complexity" evidence="1">
    <location>
        <begin position="1360"/>
        <end position="1372"/>
    </location>
</feature>
<evidence type="ECO:0000313" key="4">
    <source>
        <dbReference type="Proteomes" id="UP000827284"/>
    </source>
</evidence>
<feature type="region of interest" description="Disordered" evidence="1">
    <location>
        <begin position="954"/>
        <end position="996"/>
    </location>
</feature>
<feature type="region of interest" description="Disordered" evidence="1">
    <location>
        <begin position="597"/>
        <end position="757"/>
    </location>
</feature>
<feature type="region of interest" description="Disordered" evidence="1">
    <location>
        <begin position="452"/>
        <end position="512"/>
    </location>
</feature>
<protein>
    <recommendedName>
        <fullName evidence="2">PH domain-containing protein</fullName>
    </recommendedName>
</protein>
<feature type="compositionally biased region" description="Acidic residues" evidence="1">
    <location>
        <begin position="616"/>
        <end position="625"/>
    </location>
</feature>
<feature type="region of interest" description="Disordered" evidence="1">
    <location>
        <begin position="561"/>
        <end position="582"/>
    </location>
</feature>
<feature type="compositionally biased region" description="Low complexity" evidence="1">
    <location>
        <begin position="1420"/>
        <end position="1429"/>
    </location>
</feature>
<feature type="compositionally biased region" description="Basic and acidic residues" evidence="1">
    <location>
        <begin position="308"/>
        <end position="324"/>
    </location>
</feature>
<comment type="caution">
    <text evidence="3">The sequence shown here is derived from an EMBL/GenBank/DDBJ whole genome shotgun (WGS) entry which is preliminary data.</text>
</comment>
<feature type="compositionally biased region" description="Low complexity" evidence="1">
    <location>
        <begin position="258"/>
        <end position="274"/>
    </location>
</feature>
<dbReference type="InterPro" id="IPR011993">
    <property type="entry name" value="PH-like_dom_sf"/>
</dbReference>
<dbReference type="SMART" id="SM00233">
    <property type="entry name" value="PH"/>
    <property type="match status" value="1"/>
</dbReference>
<feature type="compositionally biased region" description="Low complexity" evidence="1">
    <location>
        <begin position="229"/>
        <end position="239"/>
    </location>
</feature>
<feature type="compositionally biased region" description="Gly residues" evidence="1">
    <location>
        <begin position="44"/>
        <end position="55"/>
    </location>
</feature>
<proteinExistence type="predicted"/>
<dbReference type="Proteomes" id="UP000827284">
    <property type="component" value="Unassembled WGS sequence"/>
</dbReference>
<evidence type="ECO:0000313" key="3">
    <source>
        <dbReference type="EMBL" id="GJJ74284.1"/>
    </source>
</evidence>
<feature type="domain" description="PH" evidence="2">
    <location>
        <begin position="1051"/>
        <end position="1156"/>
    </location>
</feature>
<organism evidence="3 4">
    <name type="scientific">Entomortierella parvispora</name>
    <dbReference type="NCBI Taxonomy" id="205924"/>
    <lineage>
        <taxon>Eukaryota</taxon>
        <taxon>Fungi</taxon>
        <taxon>Fungi incertae sedis</taxon>
        <taxon>Mucoromycota</taxon>
        <taxon>Mortierellomycotina</taxon>
        <taxon>Mortierellomycetes</taxon>
        <taxon>Mortierellales</taxon>
        <taxon>Mortierellaceae</taxon>
        <taxon>Entomortierella</taxon>
    </lineage>
</organism>
<feature type="region of interest" description="Disordered" evidence="1">
    <location>
        <begin position="1341"/>
        <end position="1557"/>
    </location>
</feature>
<feature type="compositionally biased region" description="Polar residues" evidence="1">
    <location>
        <begin position="569"/>
        <end position="580"/>
    </location>
</feature>
<feature type="compositionally biased region" description="Polar residues" evidence="1">
    <location>
        <begin position="1231"/>
        <end position="1247"/>
    </location>
</feature>
<feature type="compositionally biased region" description="Low complexity" evidence="1">
    <location>
        <begin position="681"/>
        <end position="701"/>
    </location>
</feature>
<dbReference type="PROSITE" id="PS50003">
    <property type="entry name" value="PH_DOMAIN"/>
    <property type="match status" value="1"/>
</dbReference>
<evidence type="ECO:0000256" key="1">
    <source>
        <dbReference type="SAM" id="MobiDB-lite"/>
    </source>
</evidence>
<feature type="compositionally biased region" description="Low complexity" evidence="1">
    <location>
        <begin position="335"/>
        <end position="363"/>
    </location>
</feature>
<dbReference type="PANTHER" id="PTHR37283:SF1">
    <property type="entry name" value="PH DOMAIN-CONTAINING PROTEIN YHR131C"/>
    <property type="match status" value="1"/>
</dbReference>
<sequence length="1557" mass="168057">MSFDDCDLEVKPWHASLLPTPCIALTPSNQHGLASAADVDVGCDHGGGQRQGGGHHQNEEPDDEDGDNNSCPRCGYRANLPFLESGSGMDRAATACFSSMSSSLSARSSCNNSNSNNSSSNSSSSNPSTFLVPSLSSSSSLSSYSTTLSHPFLYSASTSASSLTPIPTPTPTPALNTTTTPSSPNLERSQPLPTISTEGCDPSCSPAFTEAVALDRAYLCPSSLPLAWPSTPSSCSPSPVVTLQRQTTPPRSGPLYPPLTLTAPSSPRLSSSTPGSPPRTGPVFGTSLRPRERDEEEEEQQPQPVRRQKQEQRLISTDTDHMRNWSENSPANAKASASRPSSPISSSASSSSISLDTSRTRSLTHPHSQSCKHSSPPTSPGTSSPTSSPPSSPNGHSSKFSQLQAKFESNLPIGSSSTAAAPCPAYTQNHTRASTSMSSVACTPFATFTPLSAAPSRRNSCKKTNGPQHPLATVSTIDTDQEGVSSDTNSNPQDHDRIDPEDLASDSPQMSTDDMSLLKDAIKSVAPHVLSLRIKARAGEAETEQEADRRTESEWASLAVASGGDQPLSPVTASHPTGTGHSLARAIHDTQDTQDIQDNEVTREPEPTGAPPSQADTDDPSEEGTEERSTTPPTKTFEMWTPPPPGQRPPRHPEHQSAPLRQPQGRLQRILKHRSFNFPFSTTAASGSASGAGSRSSIDSSMLNRPNTPSPGPDASNQRPPPQQPQQRHIGPPDPIPPHYQHLQQRNSATFRRRSHAGELDRFSPGWIVAENAAQGGTPRASMSEERSTDATTRRHSAHAGRRVSLGVQAQVPSMWSRLFTSFFVGGIENHDEYDFVRRESVEADSVVQRRLLLTPLSLQQNVHPLYQQQLFFYADELEDGQTPLDLISRASSQDMTQGEEGLGERRRSVSADNAFQAGVLSASSSSVSIHPQFRSLANNANLQGELAQEDGRESLEMMSSGEPFLRPETPSSCLSGSGGSPAATTGDESEGTPKLPLSAVIHNNHKIPVSSLALSSPPSYWEAAIKYKGWPKIEPRPEQGQEALPRYTCSVFREGCINRKTELVGNWRPYRRPWKRTFAHLRGTALRLYAVDMDDVPRLHVRNISLQMARCEIAVDYKQRPNVIRIRACDRTLLMECKDRIDALTWLEHLQAAANIATSLEDRCMPKFYTLPRAMPPAFQHEPQPQPQQQPRQQQHQRHSTATPASPATTTRSGSRSSSSSGVSHHHGQTQRPSQNLLHPPQNSLHPLQHADRPRALSDGQPSAVSSSVTSRPNSMVIDPEMASRQLQLQYQLQEQQEQILQRQIREEMHTRTLQMLVRSSSAASRGEIVSPMLRRAQLAGGGGNMGSTAETTTPTPPTTTTLTIPTTPTTGGRRQSHSSLLTRAERERTMTEQERRMEEAAVGRNGDVTMRNVLRALGQSSSSESGGSTLGMDTDEEEEDRRRQERARQNRRGSSSAAHSGQLGQGWHHVHHTSSNSNALGIQFGEGAEGHHSAPSAGSGGGGQRRSSRQWSRVLGALWGGHHGHGHGDPQGGSEESRVGSGSMPSAATVSPTAS</sequence>
<feature type="region of interest" description="Disordered" evidence="1">
    <location>
        <begin position="229"/>
        <end position="406"/>
    </location>
</feature>
<feature type="region of interest" description="Disordered" evidence="1">
    <location>
        <begin position="40"/>
        <end position="70"/>
    </location>
</feature>
<dbReference type="OrthoDB" id="5865767at2759"/>
<feature type="compositionally biased region" description="Polar residues" evidence="1">
    <location>
        <begin position="187"/>
        <end position="197"/>
    </location>
</feature>
<feature type="compositionally biased region" description="Basic and acidic residues" evidence="1">
    <location>
        <begin position="783"/>
        <end position="793"/>
    </location>
</feature>
<dbReference type="InterPro" id="IPR001849">
    <property type="entry name" value="PH_domain"/>
</dbReference>
<dbReference type="SUPFAM" id="SSF50729">
    <property type="entry name" value="PH domain-like"/>
    <property type="match status" value="1"/>
</dbReference>
<dbReference type="EMBL" id="BQFW01000008">
    <property type="protein sequence ID" value="GJJ74284.1"/>
    <property type="molecule type" value="Genomic_DNA"/>
</dbReference>
<feature type="region of interest" description="Disordered" evidence="1">
    <location>
        <begin position="108"/>
        <end position="132"/>
    </location>
</feature>
<feature type="compositionally biased region" description="Low complexity" evidence="1">
    <location>
        <begin position="1181"/>
        <end position="1223"/>
    </location>
</feature>
<feature type="compositionally biased region" description="Low complexity" evidence="1">
    <location>
        <begin position="373"/>
        <end position="386"/>
    </location>
</feature>
<evidence type="ECO:0000259" key="2">
    <source>
        <dbReference type="PROSITE" id="PS50003"/>
    </source>
</evidence>